<sequence length="119" mass="14179">MSLKQSTGEQSTELKDELFLMDLEHKIIAIGAQLKEISDDDYTKSSIHINLCGVYDALENIKIELYKINEEYEYIKTSWFYFTIGWMYFHSNIDVKRLRNLVKLLNDRYTMLIQILMIK</sequence>
<keyword evidence="2" id="KW-1185">Reference proteome</keyword>
<proteinExistence type="predicted"/>
<dbReference type="EMBL" id="MF782455">
    <property type="protein sequence ID" value="ATZ80968.1"/>
    <property type="molecule type" value="Genomic_DNA"/>
</dbReference>
<evidence type="ECO:0000313" key="1">
    <source>
        <dbReference type="EMBL" id="ATZ80968.1"/>
    </source>
</evidence>
<name>A0A2H4UVL5_9VIRU</name>
<gene>
    <name evidence="1" type="ORF">BMW23_0923</name>
</gene>
<dbReference type="Proteomes" id="UP000240325">
    <property type="component" value="Segment"/>
</dbReference>
<evidence type="ECO:0000313" key="2">
    <source>
        <dbReference type="Proteomes" id="UP000240325"/>
    </source>
</evidence>
<reference evidence="1" key="1">
    <citation type="journal article" date="2017" name="Elife">
        <title>The kinetoplastid-infecting Bodo saltans virus (BsV), a window into the most abundant giant viruses in the sea.</title>
        <authorList>
            <person name="Deeg C.M."/>
            <person name="Chow C.-E.T."/>
            <person name="Suttle C.A."/>
        </authorList>
    </citation>
    <scope>NUCLEOTIDE SEQUENCE</scope>
    <source>
        <strain evidence="1">NG1</strain>
    </source>
</reference>
<organism evidence="1">
    <name type="scientific">Bodo saltans virus</name>
    <dbReference type="NCBI Taxonomy" id="2024608"/>
    <lineage>
        <taxon>Viruses</taxon>
        <taxon>Varidnaviria</taxon>
        <taxon>Bamfordvirae</taxon>
        <taxon>Nucleocytoviricota</taxon>
        <taxon>Megaviricetes</taxon>
        <taxon>Imitervirales</taxon>
        <taxon>Mimiviridae</taxon>
        <taxon>Klosneuvirinae</taxon>
        <taxon>Theiavirus</taxon>
        <taxon>Theiavirus salishense</taxon>
    </lineage>
</organism>
<protein>
    <submittedName>
        <fullName evidence="1">Uncharacterized protein</fullName>
    </submittedName>
</protein>
<accession>A0A2H4UVL5</accession>